<dbReference type="SUPFAM" id="SSF143120">
    <property type="entry name" value="YefM-like"/>
    <property type="match status" value="1"/>
</dbReference>
<protein>
    <submittedName>
        <fullName evidence="2">Prevent-host-death family protein</fullName>
    </submittedName>
</protein>
<comment type="similarity">
    <text evidence="1">Belongs to the phD/YefM antitoxin family.</text>
</comment>
<accession>A0A510JH69</accession>
<reference evidence="2 3" key="1">
    <citation type="submission" date="2019-07" db="EMBL/GenBank/DDBJ databases">
        <title>Complete Genome Sequence of Leptotrichia hofstadii Strain JCM16775.</title>
        <authorList>
            <person name="Watanabe S."/>
            <person name="Cui L."/>
        </authorList>
    </citation>
    <scope>NUCLEOTIDE SEQUENCE [LARGE SCALE GENOMIC DNA]</scope>
    <source>
        <strain evidence="2 3">JCM16775</strain>
    </source>
</reference>
<organism evidence="2 3">
    <name type="scientific">Leptotrichia hofstadii</name>
    <dbReference type="NCBI Taxonomy" id="157688"/>
    <lineage>
        <taxon>Bacteria</taxon>
        <taxon>Fusobacteriati</taxon>
        <taxon>Fusobacteriota</taxon>
        <taxon>Fusobacteriia</taxon>
        <taxon>Fusobacteriales</taxon>
        <taxon>Leptotrichiaceae</taxon>
        <taxon>Leptotrichia</taxon>
    </lineage>
</organism>
<evidence type="ECO:0000313" key="2">
    <source>
        <dbReference type="EMBL" id="BBM38628.1"/>
    </source>
</evidence>
<dbReference type="EMBL" id="AP019823">
    <property type="protein sequence ID" value="BBM38628.1"/>
    <property type="molecule type" value="Genomic_DNA"/>
</dbReference>
<dbReference type="Proteomes" id="UP000321892">
    <property type="component" value="Chromosome"/>
</dbReference>
<proteinExistence type="inferred from homology"/>
<dbReference type="KEGG" id="lhf:JCM16775_1337"/>
<sequence length="85" mass="9894">MKIIPIRDLKNTVEIEKYCSEEQGPIFITKNGYGRLVVMDIEYYERTMREIEEAKLLLDGIKDVQNNNVLDGKNTINELRGKYGI</sequence>
<dbReference type="OrthoDB" id="9795585at2"/>
<evidence type="ECO:0000313" key="3">
    <source>
        <dbReference type="Proteomes" id="UP000321892"/>
    </source>
</evidence>
<dbReference type="RefSeq" id="WP_026746275.1">
    <property type="nucleotide sequence ID" value="NZ_AP019823.1"/>
</dbReference>
<gene>
    <name evidence="2" type="ORF">JCM16775_1337</name>
</gene>
<evidence type="ECO:0000256" key="1">
    <source>
        <dbReference type="ARBA" id="ARBA00009981"/>
    </source>
</evidence>
<name>A0A510JH69_9FUSO</name>
<keyword evidence="3" id="KW-1185">Reference proteome</keyword>
<dbReference type="InterPro" id="IPR036165">
    <property type="entry name" value="YefM-like_sf"/>
</dbReference>
<dbReference type="AlphaFoldDB" id="A0A510JH69"/>